<feature type="domain" description="Rieske" evidence="5">
    <location>
        <begin position="444"/>
        <end position="488"/>
    </location>
</feature>
<dbReference type="PROSITE" id="PS51296">
    <property type="entry name" value="RIESKE"/>
    <property type="match status" value="1"/>
</dbReference>
<dbReference type="InterPro" id="IPR036922">
    <property type="entry name" value="Rieske_2Fe-2S_sf"/>
</dbReference>
<name>A0A1R3RQW4_ASPC5</name>
<evidence type="ECO:0000256" key="2">
    <source>
        <dbReference type="ARBA" id="ARBA00022723"/>
    </source>
</evidence>
<accession>A0A1R3RQW4</accession>
<dbReference type="Gene3D" id="2.102.10.10">
    <property type="entry name" value="Rieske [2Fe-2S] iron-sulphur domain"/>
    <property type="match status" value="1"/>
</dbReference>
<dbReference type="GO" id="GO:0051537">
    <property type="term" value="F:2 iron, 2 sulfur cluster binding"/>
    <property type="evidence" value="ECO:0007669"/>
    <property type="project" value="UniProtKB-KW"/>
</dbReference>
<evidence type="ECO:0000313" key="6">
    <source>
        <dbReference type="EMBL" id="OOF96850.1"/>
    </source>
</evidence>
<sequence length="503" mass="55418">MNTSGETKPVWVHHMPYDKYPQFPPLTKNIQTDVCIVGAGIAGISIAYELARNVLSGESGRTAGHLSNALDDGYVKIESEHGLQGAQMAAESHTWALERIGEICKATGIDCEYHRLPGYEISPYPRGHASYQTQVTKLQKEVELAKKLGLPARFQDGLPVSGWDGSPEPGDGVIFADQATFHPTKYCVGVLDWLRRQPSFHCFVHTRMMSTRERDLVEVLTDGGYTITAADMVEAIYIPLQRLELVAEMQSMRTYCIAIRVPKGSVEDCLVGAGPYRYARCAECDDKDDYLVLGGCDHKVGQDDTRGRFAELETWTRERFTHAGSVDYQWSGQIFEPLDCVACIGKDPGQQHTYIVTGDSGNGLTHGVLAGKLIADEITGLDNPWAALYNPDQTVRASSVPRLLQHAMAHYQSWVQPDVKDIEDVAVGSGGVIEEDPLAPVAVAICPHMRAVLHWNETEKSWDCPVHGSRFSCDGVCVQGPSKSNLTPMNEVAKREQRAQEAM</sequence>
<dbReference type="PANTHER" id="PTHR13847">
    <property type="entry name" value="SARCOSINE DEHYDROGENASE-RELATED"/>
    <property type="match status" value="1"/>
</dbReference>
<dbReference type="Gene3D" id="3.30.9.10">
    <property type="entry name" value="D-Amino Acid Oxidase, subunit A, domain 2"/>
    <property type="match status" value="1"/>
</dbReference>
<dbReference type="OMA" id="WDCPVHG"/>
<dbReference type="OrthoDB" id="429143at2759"/>
<dbReference type="Gene3D" id="3.50.50.60">
    <property type="entry name" value="FAD/NAD(P)-binding domain"/>
    <property type="match status" value="1"/>
</dbReference>
<gene>
    <name evidence="6" type="ORF">ASPCADRAFT_515047</name>
</gene>
<reference evidence="7" key="1">
    <citation type="journal article" date="2017" name="Genome Biol.">
        <title>Comparative genomics reveals high biological diversity and specific adaptations in the industrially and medically important fungal genus Aspergillus.</title>
        <authorList>
            <person name="de Vries R.P."/>
            <person name="Riley R."/>
            <person name="Wiebenga A."/>
            <person name="Aguilar-Osorio G."/>
            <person name="Amillis S."/>
            <person name="Uchima C.A."/>
            <person name="Anderluh G."/>
            <person name="Asadollahi M."/>
            <person name="Askin M."/>
            <person name="Barry K."/>
            <person name="Battaglia E."/>
            <person name="Bayram O."/>
            <person name="Benocci T."/>
            <person name="Braus-Stromeyer S.A."/>
            <person name="Caldana C."/>
            <person name="Canovas D."/>
            <person name="Cerqueira G.C."/>
            <person name="Chen F."/>
            <person name="Chen W."/>
            <person name="Choi C."/>
            <person name="Clum A."/>
            <person name="Dos Santos R.A."/>
            <person name="Damasio A.R."/>
            <person name="Diallinas G."/>
            <person name="Emri T."/>
            <person name="Fekete E."/>
            <person name="Flipphi M."/>
            <person name="Freyberg S."/>
            <person name="Gallo A."/>
            <person name="Gournas C."/>
            <person name="Habgood R."/>
            <person name="Hainaut M."/>
            <person name="Harispe M.L."/>
            <person name="Henrissat B."/>
            <person name="Hilden K.S."/>
            <person name="Hope R."/>
            <person name="Hossain A."/>
            <person name="Karabika E."/>
            <person name="Karaffa L."/>
            <person name="Karanyi Z."/>
            <person name="Krasevec N."/>
            <person name="Kuo A."/>
            <person name="Kusch H."/>
            <person name="LaButti K."/>
            <person name="Lagendijk E.L."/>
            <person name="Lapidus A."/>
            <person name="Levasseur A."/>
            <person name="Lindquist E."/>
            <person name="Lipzen A."/>
            <person name="Logrieco A.F."/>
            <person name="MacCabe A."/>
            <person name="Maekelae M.R."/>
            <person name="Malavazi I."/>
            <person name="Melin P."/>
            <person name="Meyer V."/>
            <person name="Mielnichuk N."/>
            <person name="Miskei M."/>
            <person name="Molnar A.P."/>
            <person name="Mule G."/>
            <person name="Ngan C.Y."/>
            <person name="Orejas M."/>
            <person name="Orosz E."/>
            <person name="Ouedraogo J.P."/>
            <person name="Overkamp K.M."/>
            <person name="Park H.-S."/>
            <person name="Perrone G."/>
            <person name="Piumi F."/>
            <person name="Punt P.J."/>
            <person name="Ram A.F."/>
            <person name="Ramon A."/>
            <person name="Rauscher S."/>
            <person name="Record E."/>
            <person name="Riano-Pachon D.M."/>
            <person name="Robert V."/>
            <person name="Roehrig J."/>
            <person name="Ruller R."/>
            <person name="Salamov A."/>
            <person name="Salih N.S."/>
            <person name="Samson R.A."/>
            <person name="Sandor E."/>
            <person name="Sanguinetti M."/>
            <person name="Schuetze T."/>
            <person name="Sepcic K."/>
            <person name="Shelest E."/>
            <person name="Sherlock G."/>
            <person name="Sophianopoulou V."/>
            <person name="Squina F.M."/>
            <person name="Sun H."/>
            <person name="Susca A."/>
            <person name="Todd R.B."/>
            <person name="Tsang A."/>
            <person name="Unkles S.E."/>
            <person name="van de Wiele N."/>
            <person name="van Rossen-Uffink D."/>
            <person name="Oliveira J.V."/>
            <person name="Vesth T.C."/>
            <person name="Visser J."/>
            <person name="Yu J.-H."/>
            <person name="Zhou M."/>
            <person name="Andersen M.R."/>
            <person name="Archer D.B."/>
            <person name="Baker S.E."/>
            <person name="Benoit I."/>
            <person name="Brakhage A.A."/>
            <person name="Braus G.H."/>
            <person name="Fischer R."/>
            <person name="Frisvad J.C."/>
            <person name="Goldman G.H."/>
            <person name="Houbraken J."/>
            <person name="Oakley B."/>
            <person name="Pocsi I."/>
            <person name="Scazzocchio C."/>
            <person name="Seiboth B."/>
            <person name="vanKuyk P.A."/>
            <person name="Wortman J."/>
            <person name="Dyer P.S."/>
            <person name="Grigoriev I.V."/>
        </authorList>
    </citation>
    <scope>NUCLEOTIDE SEQUENCE [LARGE SCALE GENOMIC DNA]</scope>
    <source>
        <strain evidence="7">ITEM 5010</strain>
    </source>
</reference>
<dbReference type="Pfam" id="PF00355">
    <property type="entry name" value="Rieske"/>
    <property type="match status" value="1"/>
</dbReference>
<protein>
    <recommendedName>
        <fullName evidence="5">Rieske domain-containing protein</fullName>
    </recommendedName>
</protein>
<organism evidence="6 7">
    <name type="scientific">Aspergillus carbonarius (strain ITEM 5010)</name>
    <dbReference type="NCBI Taxonomy" id="602072"/>
    <lineage>
        <taxon>Eukaryota</taxon>
        <taxon>Fungi</taxon>
        <taxon>Dikarya</taxon>
        <taxon>Ascomycota</taxon>
        <taxon>Pezizomycotina</taxon>
        <taxon>Eurotiomycetes</taxon>
        <taxon>Eurotiomycetidae</taxon>
        <taxon>Eurotiales</taxon>
        <taxon>Aspergillaceae</taxon>
        <taxon>Aspergillus</taxon>
        <taxon>Aspergillus subgen. Circumdati</taxon>
    </lineage>
</organism>
<proteinExistence type="predicted"/>
<keyword evidence="2" id="KW-0479">Metal-binding</keyword>
<dbReference type="EMBL" id="KV907498">
    <property type="protein sequence ID" value="OOF96850.1"/>
    <property type="molecule type" value="Genomic_DNA"/>
</dbReference>
<keyword evidence="3" id="KW-0408">Iron</keyword>
<evidence type="ECO:0000259" key="5">
    <source>
        <dbReference type="PROSITE" id="PS51296"/>
    </source>
</evidence>
<dbReference type="GO" id="GO:0005737">
    <property type="term" value="C:cytoplasm"/>
    <property type="evidence" value="ECO:0007669"/>
    <property type="project" value="TreeGrafter"/>
</dbReference>
<dbReference type="InterPro" id="IPR017941">
    <property type="entry name" value="Rieske_2Fe-2S"/>
</dbReference>
<evidence type="ECO:0000256" key="1">
    <source>
        <dbReference type="ARBA" id="ARBA00022714"/>
    </source>
</evidence>
<dbReference type="STRING" id="602072.A0A1R3RQW4"/>
<keyword evidence="1" id="KW-0001">2Fe-2S</keyword>
<evidence type="ECO:0000256" key="4">
    <source>
        <dbReference type="ARBA" id="ARBA00023014"/>
    </source>
</evidence>
<dbReference type="GO" id="GO:0046872">
    <property type="term" value="F:metal ion binding"/>
    <property type="evidence" value="ECO:0007669"/>
    <property type="project" value="UniProtKB-KW"/>
</dbReference>
<dbReference type="SUPFAM" id="SSF50022">
    <property type="entry name" value="ISP domain"/>
    <property type="match status" value="1"/>
</dbReference>
<dbReference type="AlphaFoldDB" id="A0A1R3RQW4"/>
<evidence type="ECO:0000256" key="3">
    <source>
        <dbReference type="ARBA" id="ARBA00023004"/>
    </source>
</evidence>
<keyword evidence="4" id="KW-0411">Iron-sulfur</keyword>
<dbReference type="Proteomes" id="UP000188318">
    <property type="component" value="Unassembled WGS sequence"/>
</dbReference>
<dbReference type="InterPro" id="IPR006076">
    <property type="entry name" value="FAD-dep_OxRdtase"/>
</dbReference>
<dbReference type="PANTHER" id="PTHR13847:SF281">
    <property type="entry name" value="FAD DEPENDENT OXIDOREDUCTASE DOMAIN-CONTAINING PROTEIN"/>
    <property type="match status" value="1"/>
</dbReference>
<dbReference type="Pfam" id="PF01266">
    <property type="entry name" value="DAO"/>
    <property type="match status" value="1"/>
</dbReference>
<dbReference type="SUPFAM" id="SSF51905">
    <property type="entry name" value="FAD/NAD(P)-binding domain"/>
    <property type="match status" value="1"/>
</dbReference>
<evidence type="ECO:0000313" key="7">
    <source>
        <dbReference type="Proteomes" id="UP000188318"/>
    </source>
</evidence>
<dbReference type="VEuPathDB" id="FungiDB:ASPCADRAFT_515047"/>
<dbReference type="InterPro" id="IPR036188">
    <property type="entry name" value="FAD/NAD-bd_sf"/>
</dbReference>
<keyword evidence="7" id="KW-1185">Reference proteome</keyword>